<dbReference type="PANTHER" id="PTHR43863:SF2">
    <property type="entry name" value="MALTASE-GLUCOAMYLASE"/>
    <property type="match status" value="1"/>
</dbReference>
<feature type="domain" description="Glycoside hydrolase family 31 TIM barrel" evidence="3">
    <location>
        <begin position="193"/>
        <end position="496"/>
    </location>
</feature>
<sequence>MEWRQFASRPLCAKQAVVQGEKYRITVLTARLFRLEYSEDGVFEDRPTQCVLNRDFPVPQFRVFETDGSLKIVTEGVELLYDKQKFSPSGLSLTVKSKGNAHNGVWHYGEEPCDLRGTARTLDNADGAVELEHGLLSDRGGYSLLDDSRSLLIRPDGWVEPRQGERIDLYFFGYGRDYQACLRDFYHLTGPAPMLPRYALGNWWSRFHRYDEAEYKALMERFEAEQVPFSVAVIDMDWHLVDVDPKYGSGWTGYTWNKELFPDPAEFMAWLHRHGLRVTLNVHPADGVRPFEEAYRPMAEALGKDWQKEEPVEFDVTDPRFMDAYFKYLHHPNEQAGVDFWWLDWQQGTRTRIPGLDPLWMLNHYHFLDSMREGRRGLTFSRYAGPGSHRYPVGFSGDTIISWESLAFQPYFTANASNIGYGWWSHDIGGHMQGYRDDELSTRWVQFGVFSPILRLHSSCSDFTSKEPWNYNPIAEAVMKRYLRLRHELVPYLYTMNYYASRKGQPLIRPLYYLEPERAEAYEAPNEYYFGTELIACPITAPMDKKAGAAAFTAWLPEGKWFDLFNGRVYDGGRKLTLYRGIEDIPVLARAGAILPMARLEPYTNSTGNPAALRVKVFAGAEGAFDLYEDDGIGAAGEGAPCAVTRMTWSEGCFAIQPAEGDRSLLPARRSCTLEFWGIGPEEARMLVNGQPVKAPAAYDQERHVLTLQAPDITPADRLEVRFAGAPAVRPNDRVGQIFRLLYKAEMEYAKKERIYACAREGRSPLELLGLLQTMDLDPAVYGMLSEVLLAELRTVR</sequence>
<dbReference type="SUPFAM" id="SSF51445">
    <property type="entry name" value="(Trans)glycosidases"/>
    <property type="match status" value="1"/>
</dbReference>
<keyword evidence="2 5" id="KW-0378">Hydrolase</keyword>
<dbReference type="SUPFAM" id="SSF51011">
    <property type="entry name" value="Glycosyl hydrolase domain"/>
    <property type="match status" value="1"/>
</dbReference>
<evidence type="ECO:0000256" key="1">
    <source>
        <dbReference type="ARBA" id="ARBA00007806"/>
    </source>
</evidence>
<reference evidence="5" key="2">
    <citation type="submission" date="2021-04" db="EMBL/GenBank/DDBJ databases">
        <authorList>
            <person name="Gilroy R."/>
        </authorList>
    </citation>
    <scope>NUCLEOTIDE SEQUENCE</scope>
    <source>
        <strain evidence="5">ChiBcec16-3735</strain>
    </source>
</reference>
<dbReference type="Gene3D" id="2.60.40.1180">
    <property type="entry name" value="Golgi alpha-mannosidase II"/>
    <property type="match status" value="2"/>
</dbReference>
<protein>
    <submittedName>
        <fullName evidence="5">Glycoside hydrolase family 31 protein</fullName>
    </submittedName>
</protein>
<dbReference type="AlphaFoldDB" id="A0A9D2JND6"/>
<comment type="caution">
    <text evidence="5">The sequence shown here is derived from an EMBL/GenBank/DDBJ whole genome shotgun (WGS) entry which is preliminary data.</text>
</comment>
<feature type="domain" description="Glycosyl hydrolase family 31 C-terminal" evidence="4">
    <location>
        <begin position="504"/>
        <end position="595"/>
    </location>
</feature>
<name>A0A9D2JND6_9FIRM</name>
<dbReference type="InterPro" id="IPR013780">
    <property type="entry name" value="Glyco_hydro_b"/>
</dbReference>
<comment type="similarity">
    <text evidence="1 2">Belongs to the glycosyl hydrolase 31 family.</text>
</comment>
<dbReference type="PANTHER" id="PTHR43863">
    <property type="entry name" value="HYDROLASE, PUTATIVE (AFU_ORTHOLOGUE AFUA_1G03140)-RELATED"/>
    <property type="match status" value="1"/>
</dbReference>
<evidence type="ECO:0000259" key="3">
    <source>
        <dbReference type="Pfam" id="PF01055"/>
    </source>
</evidence>
<dbReference type="GO" id="GO:0004553">
    <property type="term" value="F:hydrolase activity, hydrolyzing O-glycosyl compounds"/>
    <property type="evidence" value="ECO:0007669"/>
    <property type="project" value="InterPro"/>
</dbReference>
<dbReference type="InterPro" id="IPR048395">
    <property type="entry name" value="Glyco_hydro_31_C"/>
</dbReference>
<dbReference type="Proteomes" id="UP000824065">
    <property type="component" value="Unassembled WGS sequence"/>
</dbReference>
<dbReference type="InterPro" id="IPR051816">
    <property type="entry name" value="Glycosyl_Hydrolase_31"/>
</dbReference>
<evidence type="ECO:0000313" key="6">
    <source>
        <dbReference type="Proteomes" id="UP000824065"/>
    </source>
</evidence>
<gene>
    <name evidence="5" type="ORF">H9725_09645</name>
</gene>
<proteinExistence type="inferred from homology"/>
<evidence type="ECO:0000256" key="2">
    <source>
        <dbReference type="RuleBase" id="RU361185"/>
    </source>
</evidence>
<dbReference type="InterPro" id="IPR000322">
    <property type="entry name" value="Glyco_hydro_31_TIM"/>
</dbReference>
<reference evidence="5" key="1">
    <citation type="journal article" date="2021" name="PeerJ">
        <title>Extensive microbial diversity within the chicken gut microbiome revealed by metagenomics and culture.</title>
        <authorList>
            <person name="Gilroy R."/>
            <person name="Ravi A."/>
            <person name="Getino M."/>
            <person name="Pursley I."/>
            <person name="Horton D.L."/>
            <person name="Alikhan N.F."/>
            <person name="Baker D."/>
            <person name="Gharbi K."/>
            <person name="Hall N."/>
            <person name="Watson M."/>
            <person name="Adriaenssens E.M."/>
            <person name="Foster-Nyarko E."/>
            <person name="Jarju S."/>
            <person name="Secka A."/>
            <person name="Antonio M."/>
            <person name="Oren A."/>
            <person name="Chaudhuri R.R."/>
            <person name="La Ragione R."/>
            <person name="Hildebrand F."/>
            <person name="Pallen M.J."/>
        </authorList>
    </citation>
    <scope>NUCLEOTIDE SEQUENCE</scope>
    <source>
        <strain evidence="5">ChiBcec16-3735</strain>
    </source>
</reference>
<keyword evidence="2" id="KW-0326">Glycosidase</keyword>
<dbReference type="GO" id="GO:0005975">
    <property type="term" value="P:carbohydrate metabolic process"/>
    <property type="evidence" value="ECO:0007669"/>
    <property type="project" value="InterPro"/>
</dbReference>
<dbReference type="EMBL" id="DXBJ01000072">
    <property type="protein sequence ID" value="HIZ58814.1"/>
    <property type="molecule type" value="Genomic_DNA"/>
</dbReference>
<dbReference type="Pfam" id="PF01055">
    <property type="entry name" value="Glyco_hydro_31_2nd"/>
    <property type="match status" value="1"/>
</dbReference>
<evidence type="ECO:0000259" key="4">
    <source>
        <dbReference type="Pfam" id="PF21365"/>
    </source>
</evidence>
<dbReference type="Pfam" id="PF21365">
    <property type="entry name" value="Glyco_hydro_31_3rd"/>
    <property type="match status" value="1"/>
</dbReference>
<evidence type="ECO:0000313" key="5">
    <source>
        <dbReference type="EMBL" id="HIZ58814.1"/>
    </source>
</evidence>
<organism evidence="5 6">
    <name type="scientific">Candidatus Faecalibacterium gallistercoris</name>
    <dbReference type="NCBI Taxonomy" id="2838579"/>
    <lineage>
        <taxon>Bacteria</taxon>
        <taxon>Bacillati</taxon>
        <taxon>Bacillota</taxon>
        <taxon>Clostridia</taxon>
        <taxon>Eubacteriales</taxon>
        <taxon>Oscillospiraceae</taxon>
        <taxon>Faecalibacterium</taxon>
    </lineage>
</organism>
<dbReference type="Gene3D" id="3.20.20.80">
    <property type="entry name" value="Glycosidases"/>
    <property type="match status" value="1"/>
</dbReference>
<accession>A0A9D2JND6</accession>
<dbReference type="InterPro" id="IPR017853">
    <property type="entry name" value="GH"/>
</dbReference>
<dbReference type="CDD" id="cd06595">
    <property type="entry name" value="GH31_u1"/>
    <property type="match status" value="1"/>
</dbReference>